<evidence type="ECO:0000313" key="4">
    <source>
        <dbReference type="Proteomes" id="UP001500459"/>
    </source>
</evidence>
<reference evidence="4" key="1">
    <citation type="journal article" date="2019" name="Int. J. Syst. Evol. Microbiol.">
        <title>The Global Catalogue of Microorganisms (GCM) 10K type strain sequencing project: providing services to taxonomists for standard genome sequencing and annotation.</title>
        <authorList>
            <consortium name="The Broad Institute Genomics Platform"/>
            <consortium name="The Broad Institute Genome Sequencing Center for Infectious Disease"/>
            <person name="Wu L."/>
            <person name="Ma J."/>
        </authorList>
    </citation>
    <scope>NUCLEOTIDE SEQUENCE [LARGE SCALE GENOMIC DNA]</scope>
    <source>
        <strain evidence="4">JCM 17106</strain>
    </source>
</reference>
<comment type="caution">
    <text evidence="3">The sequence shown here is derived from an EMBL/GenBank/DDBJ whole genome shotgun (WGS) entry which is preliminary data.</text>
</comment>
<dbReference type="Gene3D" id="3.30.565.10">
    <property type="entry name" value="Histidine kinase-like ATPase, C-terminal domain"/>
    <property type="match status" value="1"/>
</dbReference>
<keyword evidence="1" id="KW-0812">Transmembrane</keyword>
<sequence length="276" mass="32157">MIHYIIASIIFLIAINYLVSEIPIKSPFREALDSIRFKNDFNRVQDLKNMVRGIFFFAFFLLGGIFCLIFDFYKRDKISSETEVQRTETELQFLKAQLNPHFLFNSLNSVYSLVRTKSDDAAEAVLTLSELMRYMLYEANQKMVPLLKEIDYIKNYVSLQRLRLSNSEDVTLSIKGEYEHKSMYPLLLISFIENAFKYGTDYKGVTDIQIKIKVEGDILMFTVSNIIGIYKKNIDNSGVGLTNIRKRLELLYPNLHMLTIKEGRERYVVDLTLTLT</sequence>
<evidence type="ECO:0000259" key="2">
    <source>
        <dbReference type="Pfam" id="PF06580"/>
    </source>
</evidence>
<feature type="domain" description="Signal transduction histidine kinase internal region" evidence="2">
    <location>
        <begin position="89"/>
        <end position="166"/>
    </location>
</feature>
<proteinExistence type="predicted"/>
<gene>
    <name evidence="3" type="ORF">GCM10022393_11100</name>
</gene>
<accession>A0ABP7XDE8</accession>
<dbReference type="PANTHER" id="PTHR34220">
    <property type="entry name" value="SENSOR HISTIDINE KINASE YPDA"/>
    <property type="match status" value="1"/>
</dbReference>
<dbReference type="EMBL" id="BAABCW010000003">
    <property type="protein sequence ID" value="GAA4112580.1"/>
    <property type="molecule type" value="Genomic_DNA"/>
</dbReference>
<dbReference type="PANTHER" id="PTHR34220:SF7">
    <property type="entry name" value="SENSOR HISTIDINE KINASE YPDA"/>
    <property type="match status" value="1"/>
</dbReference>
<protein>
    <recommendedName>
        <fullName evidence="2">Signal transduction histidine kinase internal region domain-containing protein</fullName>
    </recommendedName>
</protein>
<dbReference type="InterPro" id="IPR010559">
    <property type="entry name" value="Sig_transdc_His_kin_internal"/>
</dbReference>
<evidence type="ECO:0000313" key="3">
    <source>
        <dbReference type="EMBL" id="GAA4112580.1"/>
    </source>
</evidence>
<dbReference type="InterPro" id="IPR036890">
    <property type="entry name" value="HATPase_C_sf"/>
</dbReference>
<evidence type="ECO:0000256" key="1">
    <source>
        <dbReference type="SAM" id="Phobius"/>
    </source>
</evidence>
<dbReference type="Proteomes" id="UP001500459">
    <property type="component" value="Unassembled WGS sequence"/>
</dbReference>
<name>A0ABP7XDE8_9FLAO</name>
<keyword evidence="4" id="KW-1185">Reference proteome</keyword>
<dbReference type="SUPFAM" id="SSF55874">
    <property type="entry name" value="ATPase domain of HSP90 chaperone/DNA topoisomerase II/histidine kinase"/>
    <property type="match status" value="1"/>
</dbReference>
<keyword evidence="1" id="KW-0472">Membrane</keyword>
<dbReference type="Pfam" id="PF06580">
    <property type="entry name" value="His_kinase"/>
    <property type="match status" value="1"/>
</dbReference>
<keyword evidence="1" id="KW-1133">Transmembrane helix</keyword>
<feature type="transmembrane region" description="Helical" evidence="1">
    <location>
        <begin position="54"/>
        <end position="73"/>
    </location>
</feature>
<dbReference type="InterPro" id="IPR050640">
    <property type="entry name" value="Bact_2-comp_sensor_kinase"/>
</dbReference>
<organism evidence="3 4">
    <name type="scientific">Aquimarina addita</name>
    <dbReference type="NCBI Taxonomy" id="870485"/>
    <lineage>
        <taxon>Bacteria</taxon>
        <taxon>Pseudomonadati</taxon>
        <taxon>Bacteroidota</taxon>
        <taxon>Flavobacteriia</taxon>
        <taxon>Flavobacteriales</taxon>
        <taxon>Flavobacteriaceae</taxon>
        <taxon>Aquimarina</taxon>
    </lineage>
</organism>